<evidence type="ECO:0000313" key="2">
    <source>
        <dbReference type="Proteomes" id="UP000297245"/>
    </source>
</evidence>
<reference evidence="1 2" key="1">
    <citation type="journal article" date="2019" name="Nat. Ecol. Evol.">
        <title>Megaphylogeny resolves global patterns of mushroom evolution.</title>
        <authorList>
            <person name="Varga T."/>
            <person name="Krizsan K."/>
            <person name="Foldi C."/>
            <person name="Dima B."/>
            <person name="Sanchez-Garcia M."/>
            <person name="Sanchez-Ramirez S."/>
            <person name="Szollosi G.J."/>
            <person name="Szarkandi J.G."/>
            <person name="Papp V."/>
            <person name="Albert L."/>
            <person name="Andreopoulos W."/>
            <person name="Angelini C."/>
            <person name="Antonin V."/>
            <person name="Barry K.W."/>
            <person name="Bougher N.L."/>
            <person name="Buchanan P."/>
            <person name="Buyck B."/>
            <person name="Bense V."/>
            <person name="Catcheside P."/>
            <person name="Chovatia M."/>
            <person name="Cooper J."/>
            <person name="Damon W."/>
            <person name="Desjardin D."/>
            <person name="Finy P."/>
            <person name="Geml J."/>
            <person name="Haridas S."/>
            <person name="Hughes K."/>
            <person name="Justo A."/>
            <person name="Karasinski D."/>
            <person name="Kautmanova I."/>
            <person name="Kiss B."/>
            <person name="Kocsube S."/>
            <person name="Kotiranta H."/>
            <person name="LaButti K.M."/>
            <person name="Lechner B.E."/>
            <person name="Liimatainen K."/>
            <person name="Lipzen A."/>
            <person name="Lukacs Z."/>
            <person name="Mihaltcheva S."/>
            <person name="Morgado L.N."/>
            <person name="Niskanen T."/>
            <person name="Noordeloos M.E."/>
            <person name="Ohm R.A."/>
            <person name="Ortiz-Santana B."/>
            <person name="Ovrebo C."/>
            <person name="Racz N."/>
            <person name="Riley R."/>
            <person name="Savchenko A."/>
            <person name="Shiryaev A."/>
            <person name="Soop K."/>
            <person name="Spirin V."/>
            <person name="Szebenyi C."/>
            <person name="Tomsovsky M."/>
            <person name="Tulloss R.E."/>
            <person name="Uehling J."/>
            <person name="Grigoriev I.V."/>
            <person name="Vagvolgyi C."/>
            <person name="Papp T."/>
            <person name="Martin F.M."/>
            <person name="Miettinen O."/>
            <person name="Hibbett D.S."/>
            <person name="Nagy L.G."/>
        </authorList>
    </citation>
    <scope>NUCLEOTIDE SEQUENCE [LARGE SCALE GENOMIC DNA]</scope>
    <source>
        <strain evidence="1 2">CBS 962.96</strain>
    </source>
</reference>
<gene>
    <name evidence="1" type="ORF">K435DRAFT_851148</name>
</gene>
<evidence type="ECO:0000313" key="1">
    <source>
        <dbReference type="EMBL" id="THV04153.1"/>
    </source>
</evidence>
<proteinExistence type="predicted"/>
<dbReference type="Proteomes" id="UP000297245">
    <property type="component" value="Unassembled WGS sequence"/>
</dbReference>
<keyword evidence="2" id="KW-1185">Reference proteome</keyword>
<dbReference type="EMBL" id="ML179059">
    <property type="protein sequence ID" value="THV04153.1"/>
    <property type="molecule type" value="Genomic_DNA"/>
</dbReference>
<accession>A0A4S8MMK9</accession>
<sequence length="115" mass="12584">MLPESTFLSSAKSLGLRNYVRVASTPSHKHEDVLNDQSPCKKMKVGASTSTDIDSLEEVLASDDDWLEILPLLEKLRILQESYDAGSNAAIKKVECSFCGALEAVDSISSTYFLL</sequence>
<name>A0A4S8MMK9_DENBC</name>
<organism evidence="1 2">
    <name type="scientific">Dendrothele bispora (strain CBS 962.96)</name>
    <dbReference type="NCBI Taxonomy" id="1314807"/>
    <lineage>
        <taxon>Eukaryota</taxon>
        <taxon>Fungi</taxon>
        <taxon>Dikarya</taxon>
        <taxon>Basidiomycota</taxon>
        <taxon>Agaricomycotina</taxon>
        <taxon>Agaricomycetes</taxon>
        <taxon>Agaricomycetidae</taxon>
        <taxon>Agaricales</taxon>
        <taxon>Agaricales incertae sedis</taxon>
        <taxon>Dendrothele</taxon>
    </lineage>
</organism>
<dbReference type="AlphaFoldDB" id="A0A4S8MMK9"/>
<protein>
    <submittedName>
        <fullName evidence="1">Uncharacterized protein</fullName>
    </submittedName>
</protein>